<proteinExistence type="inferred from homology"/>
<reference evidence="6 7" key="1">
    <citation type="submission" date="2024-02" db="EMBL/GenBank/DDBJ databases">
        <title>Chromosome-scale genome assembly of the rough periwinkle Littorina saxatilis.</title>
        <authorList>
            <person name="De Jode A."/>
            <person name="Faria R."/>
            <person name="Formenti G."/>
            <person name="Sims Y."/>
            <person name="Smith T.P."/>
            <person name="Tracey A."/>
            <person name="Wood J.M.D."/>
            <person name="Zagrodzka Z.B."/>
            <person name="Johannesson K."/>
            <person name="Butlin R.K."/>
            <person name="Leder E.H."/>
        </authorList>
    </citation>
    <scope>NUCLEOTIDE SEQUENCE [LARGE SCALE GENOMIC DNA]</scope>
    <source>
        <strain evidence="6">Snail1</strain>
        <tissue evidence="6">Muscle</tissue>
    </source>
</reference>
<comment type="subcellular location">
    <subcellularLocation>
        <location evidence="1">Secreted</location>
    </subcellularLocation>
</comment>
<comment type="similarity">
    <text evidence="2 4">Belongs to the AB hydrolase superfamily. Lipase family.</text>
</comment>
<keyword evidence="7" id="KW-1185">Reference proteome</keyword>
<dbReference type="AlphaFoldDB" id="A0AAN9C1K3"/>
<organism evidence="6 7">
    <name type="scientific">Littorina saxatilis</name>
    <dbReference type="NCBI Taxonomy" id="31220"/>
    <lineage>
        <taxon>Eukaryota</taxon>
        <taxon>Metazoa</taxon>
        <taxon>Spiralia</taxon>
        <taxon>Lophotrochozoa</taxon>
        <taxon>Mollusca</taxon>
        <taxon>Gastropoda</taxon>
        <taxon>Caenogastropoda</taxon>
        <taxon>Littorinimorpha</taxon>
        <taxon>Littorinoidea</taxon>
        <taxon>Littorinidae</taxon>
        <taxon>Littorina</taxon>
    </lineage>
</organism>
<dbReference type="PANTHER" id="PTHR11610">
    <property type="entry name" value="LIPASE"/>
    <property type="match status" value="1"/>
</dbReference>
<dbReference type="Gene3D" id="3.40.50.1820">
    <property type="entry name" value="alpha/beta hydrolase"/>
    <property type="match status" value="2"/>
</dbReference>
<dbReference type="InterPro" id="IPR013818">
    <property type="entry name" value="Lipase"/>
</dbReference>
<feature type="domain" description="Lipase" evidence="5">
    <location>
        <begin position="36"/>
        <end position="106"/>
    </location>
</feature>
<evidence type="ECO:0000256" key="3">
    <source>
        <dbReference type="ARBA" id="ARBA00022525"/>
    </source>
</evidence>
<dbReference type="InterPro" id="IPR029058">
    <property type="entry name" value="AB_hydrolase_fold"/>
</dbReference>
<dbReference type="GO" id="GO:0005615">
    <property type="term" value="C:extracellular space"/>
    <property type="evidence" value="ECO:0007669"/>
    <property type="project" value="TreeGrafter"/>
</dbReference>
<evidence type="ECO:0000256" key="4">
    <source>
        <dbReference type="RuleBase" id="RU004262"/>
    </source>
</evidence>
<dbReference type="EMBL" id="JBAMIC010000001">
    <property type="protein sequence ID" value="KAK7115672.1"/>
    <property type="molecule type" value="Genomic_DNA"/>
</dbReference>
<gene>
    <name evidence="6" type="ORF">V1264_001500</name>
</gene>
<evidence type="ECO:0000256" key="2">
    <source>
        <dbReference type="ARBA" id="ARBA00010701"/>
    </source>
</evidence>
<evidence type="ECO:0000313" key="7">
    <source>
        <dbReference type="Proteomes" id="UP001374579"/>
    </source>
</evidence>
<comment type="caution">
    <text evidence="6">The sequence shown here is derived from an EMBL/GenBank/DDBJ whole genome shotgun (WGS) entry which is preliminary data.</text>
</comment>
<evidence type="ECO:0000259" key="5">
    <source>
        <dbReference type="Pfam" id="PF00151"/>
    </source>
</evidence>
<dbReference type="GO" id="GO:0016298">
    <property type="term" value="F:lipase activity"/>
    <property type="evidence" value="ECO:0007669"/>
    <property type="project" value="InterPro"/>
</dbReference>
<sequence length="108" mass="11749">MFENVDIRVKLDKTDAAFVDIMHTDAEPLLKGDIVANIQCSHELAKPYFIASINDNDVLAYPCASLDDYKAGRCTSCGSGCNHMGYKATSSPSGMFVLNTGATYPFKM</sequence>
<dbReference type="Proteomes" id="UP001374579">
    <property type="component" value="Unassembled WGS sequence"/>
</dbReference>
<evidence type="ECO:0000313" key="6">
    <source>
        <dbReference type="EMBL" id="KAK7115672.1"/>
    </source>
</evidence>
<accession>A0AAN9C1K3</accession>
<name>A0AAN9C1K3_9CAEN</name>
<keyword evidence="3" id="KW-0964">Secreted</keyword>
<dbReference type="Pfam" id="PF00151">
    <property type="entry name" value="Lipase"/>
    <property type="match status" value="1"/>
</dbReference>
<dbReference type="SUPFAM" id="SSF53474">
    <property type="entry name" value="alpha/beta-Hydrolases"/>
    <property type="match status" value="1"/>
</dbReference>
<protein>
    <recommendedName>
        <fullName evidence="5">Lipase domain-containing protein</fullName>
    </recommendedName>
</protein>
<evidence type="ECO:0000256" key="1">
    <source>
        <dbReference type="ARBA" id="ARBA00004613"/>
    </source>
</evidence>
<dbReference type="InterPro" id="IPR000734">
    <property type="entry name" value="TAG_lipase"/>
</dbReference>
<dbReference type="GO" id="GO:0016042">
    <property type="term" value="P:lipid catabolic process"/>
    <property type="evidence" value="ECO:0007669"/>
    <property type="project" value="TreeGrafter"/>
</dbReference>